<dbReference type="AlphaFoldDB" id="A0A8E0QZC8"/>
<evidence type="ECO:0000313" key="3">
    <source>
        <dbReference type="Proteomes" id="UP000036893"/>
    </source>
</evidence>
<feature type="region of interest" description="Disordered" evidence="1">
    <location>
        <begin position="1"/>
        <end position="21"/>
    </location>
</feature>
<dbReference type="EMBL" id="BBXM02000009">
    <property type="protein sequence ID" value="GIC93888.1"/>
    <property type="molecule type" value="Genomic_DNA"/>
</dbReference>
<accession>A0A8E0QZC8</accession>
<evidence type="ECO:0000313" key="2">
    <source>
        <dbReference type="EMBL" id="GIC93888.1"/>
    </source>
</evidence>
<dbReference type="Proteomes" id="UP000036893">
    <property type="component" value="Unassembled WGS sequence"/>
</dbReference>
<gene>
    <name evidence="2" type="ORF">Aud_010376</name>
</gene>
<name>A0A8E0QZC8_9EURO</name>
<reference evidence="2" key="1">
    <citation type="journal article" date="2015" name="Genome Announc.">
        <title>Draft Genome Sequence of the Pathogenic Filamentous Fungus Aspergillus udagawae Strain IFM 46973T.</title>
        <authorList>
            <person name="Kusuya Y."/>
            <person name="Takahashi-Nakaguchi A."/>
            <person name="Takahashi H."/>
            <person name="Yaguchi T."/>
        </authorList>
    </citation>
    <scope>NUCLEOTIDE SEQUENCE</scope>
    <source>
        <strain evidence="2">IFM 46973</strain>
    </source>
</reference>
<dbReference type="RefSeq" id="XP_043151154.1">
    <property type="nucleotide sequence ID" value="XM_043295219.1"/>
</dbReference>
<proteinExistence type="predicted"/>
<dbReference type="GeneID" id="66997853"/>
<sequence length="185" mass="20823">MSNTDNETMAIPNDNEHNQPISATEVVAEVRATQPEAEPIGTHKLDHPDPIRRRVGCGHAAAGQYHDYQHQTQHIRRSSRFARLYKISGCNLISEDWPVQNALYAQGLVDLFLPDKTPVNKLLSLLSRIKDTEQLETVLDGTQHSAPDIDCQRPLWSGTQTFKNSTMPGYRVLVAFKSEGYEPLF</sequence>
<organism evidence="2 3">
    <name type="scientific">Aspergillus udagawae</name>
    <dbReference type="NCBI Taxonomy" id="91492"/>
    <lineage>
        <taxon>Eukaryota</taxon>
        <taxon>Fungi</taxon>
        <taxon>Dikarya</taxon>
        <taxon>Ascomycota</taxon>
        <taxon>Pezizomycotina</taxon>
        <taxon>Eurotiomycetes</taxon>
        <taxon>Eurotiomycetidae</taxon>
        <taxon>Eurotiales</taxon>
        <taxon>Aspergillaceae</taxon>
        <taxon>Aspergillus</taxon>
        <taxon>Aspergillus subgen. Fumigati</taxon>
    </lineage>
</organism>
<reference evidence="2" key="2">
    <citation type="submission" date="2021-01" db="EMBL/GenBank/DDBJ databases">
        <title>Pan-genome distribution and transcriptional activeness of fungal secondary metabolism genes in Aspergillus section Fumigati.</title>
        <authorList>
            <person name="Takahashi H."/>
            <person name="Umemura M."/>
            <person name="Ninomiya A."/>
            <person name="Kusuya Y."/>
            <person name="Urayama S."/>
            <person name="Shimizu M."/>
            <person name="Watanabe A."/>
            <person name="Kamei K."/>
            <person name="Yaguchi T."/>
            <person name="Hagiwara D."/>
        </authorList>
    </citation>
    <scope>NUCLEOTIDE SEQUENCE</scope>
    <source>
        <strain evidence="2">IFM 46973</strain>
    </source>
</reference>
<protein>
    <submittedName>
        <fullName evidence="2">Uncharacterized protein</fullName>
    </submittedName>
</protein>
<evidence type="ECO:0000256" key="1">
    <source>
        <dbReference type="SAM" id="MobiDB-lite"/>
    </source>
</evidence>
<comment type="caution">
    <text evidence="2">The sequence shown here is derived from an EMBL/GenBank/DDBJ whole genome shotgun (WGS) entry which is preliminary data.</text>
</comment>